<dbReference type="AlphaFoldDB" id="A0A9D2RHL4"/>
<dbReference type="PANTHER" id="PTHR12903">
    <property type="entry name" value="MITOCHONDRIAL RIBOSOMAL PROTEIN L24"/>
    <property type="match status" value="1"/>
</dbReference>
<evidence type="ECO:0000256" key="6">
    <source>
        <dbReference type="ARBA" id="ARBA00035206"/>
    </source>
</evidence>
<feature type="domain" description="KOW" evidence="9">
    <location>
        <begin position="6"/>
        <end position="33"/>
    </location>
</feature>
<dbReference type="GO" id="GO:0005840">
    <property type="term" value="C:ribosome"/>
    <property type="evidence" value="ECO:0007669"/>
    <property type="project" value="UniProtKB-KW"/>
</dbReference>
<comment type="similarity">
    <text evidence="1 8">Belongs to the universal ribosomal protein uL24 family.</text>
</comment>
<organism evidence="10 11">
    <name type="scientific">Candidatus Alistipes avicola</name>
    <dbReference type="NCBI Taxonomy" id="2838432"/>
    <lineage>
        <taxon>Bacteria</taxon>
        <taxon>Pseudomonadati</taxon>
        <taxon>Bacteroidota</taxon>
        <taxon>Bacteroidia</taxon>
        <taxon>Bacteroidales</taxon>
        <taxon>Rikenellaceae</taxon>
        <taxon>Alistipes</taxon>
    </lineage>
</organism>
<keyword evidence="4 8" id="KW-0689">Ribosomal protein</keyword>
<name>A0A9D2RHL4_9BACT</name>
<dbReference type="InterPro" id="IPR014722">
    <property type="entry name" value="Rib_uL2_dom2"/>
</dbReference>
<dbReference type="InterPro" id="IPR005824">
    <property type="entry name" value="KOW"/>
</dbReference>
<gene>
    <name evidence="8 10" type="primary">rplX</name>
    <name evidence="10" type="ORF">H9779_05095</name>
</gene>
<dbReference type="Gene3D" id="2.30.30.30">
    <property type="match status" value="1"/>
</dbReference>
<dbReference type="InterPro" id="IPR003256">
    <property type="entry name" value="Ribosomal_uL24"/>
</dbReference>
<dbReference type="EMBL" id="DWYR01000013">
    <property type="protein sequence ID" value="HJA98957.1"/>
    <property type="molecule type" value="Genomic_DNA"/>
</dbReference>
<dbReference type="GO" id="GO:0006412">
    <property type="term" value="P:translation"/>
    <property type="evidence" value="ECO:0007669"/>
    <property type="project" value="UniProtKB-UniRule"/>
</dbReference>
<evidence type="ECO:0000259" key="9">
    <source>
        <dbReference type="SMART" id="SM00739"/>
    </source>
</evidence>
<dbReference type="InterPro" id="IPR057264">
    <property type="entry name" value="Ribosomal_uL24_C"/>
</dbReference>
<dbReference type="GO" id="GO:0019843">
    <property type="term" value="F:rRNA binding"/>
    <property type="evidence" value="ECO:0007669"/>
    <property type="project" value="UniProtKB-UniRule"/>
</dbReference>
<evidence type="ECO:0000256" key="8">
    <source>
        <dbReference type="HAMAP-Rule" id="MF_01326"/>
    </source>
</evidence>
<evidence type="ECO:0000256" key="1">
    <source>
        <dbReference type="ARBA" id="ARBA00010618"/>
    </source>
</evidence>
<keyword evidence="3 8" id="KW-0694">RNA-binding</keyword>
<evidence type="ECO:0000256" key="7">
    <source>
        <dbReference type="ARBA" id="ARBA00058688"/>
    </source>
</evidence>
<dbReference type="InterPro" id="IPR008991">
    <property type="entry name" value="Translation_prot_SH3-like_sf"/>
</dbReference>
<dbReference type="SMART" id="SM00739">
    <property type="entry name" value="KOW"/>
    <property type="match status" value="1"/>
</dbReference>
<dbReference type="InterPro" id="IPR041988">
    <property type="entry name" value="Ribosomal_uL24_KOW"/>
</dbReference>
<dbReference type="CDD" id="cd06089">
    <property type="entry name" value="KOW_RPL26"/>
    <property type="match status" value="1"/>
</dbReference>
<reference evidence="10" key="1">
    <citation type="journal article" date="2021" name="PeerJ">
        <title>Extensive microbial diversity within the chicken gut microbiome revealed by metagenomics and culture.</title>
        <authorList>
            <person name="Gilroy R."/>
            <person name="Ravi A."/>
            <person name="Getino M."/>
            <person name="Pursley I."/>
            <person name="Horton D.L."/>
            <person name="Alikhan N.F."/>
            <person name="Baker D."/>
            <person name="Gharbi K."/>
            <person name="Hall N."/>
            <person name="Watson M."/>
            <person name="Adriaenssens E.M."/>
            <person name="Foster-Nyarko E."/>
            <person name="Jarju S."/>
            <person name="Secka A."/>
            <person name="Antonio M."/>
            <person name="Oren A."/>
            <person name="Chaudhuri R.R."/>
            <person name="La Ragione R."/>
            <person name="Hildebrand F."/>
            <person name="Pallen M.J."/>
        </authorList>
    </citation>
    <scope>NUCLEOTIDE SEQUENCE</scope>
    <source>
        <strain evidence="10">CHK169-11906</strain>
    </source>
</reference>
<keyword evidence="2 8" id="KW-0699">rRNA-binding</keyword>
<evidence type="ECO:0000313" key="11">
    <source>
        <dbReference type="Proteomes" id="UP000824259"/>
    </source>
</evidence>
<evidence type="ECO:0000313" key="10">
    <source>
        <dbReference type="EMBL" id="HJA98957.1"/>
    </source>
</evidence>
<protein>
    <recommendedName>
        <fullName evidence="6 8">Large ribosomal subunit protein uL24</fullName>
    </recommendedName>
</protein>
<comment type="subunit">
    <text evidence="8">Part of the 50S ribosomal subunit.</text>
</comment>
<dbReference type="GO" id="GO:0003735">
    <property type="term" value="F:structural constituent of ribosome"/>
    <property type="evidence" value="ECO:0007669"/>
    <property type="project" value="InterPro"/>
</dbReference>
<dbReference type="Pfam" id="PF17136">
    <property type="entry name" value="ribosomal_L24"/>
    <property type="match status" value="1"/>
</dbReference>
<keyword evidence="5 8" id="KW-0687">Ribonucleoprotein</keyword>
<dbReference type="Proteomes" id="UP000824259">
    <property type="component" value="Unassembled WGS sequence"/>
</dbReference>
<evidence type="ECO:0000256" key="3">
    <source>
        <dbReference type="ARBA" id="ARBA00022884"/>
    </source>
</evidence>
<comment type="function">
    <text evidence="7 8">One of the proteins that surrounds the polypeptide exit tunnel on the outside of the subunit.</text>
</comment>
<dbReference type="NCBIfam" id="TIGR01079">
    <property type="entry name" value="rplX_bact"/>
    <property type="match status" value="1"/>
</dbReference>
<dbReference type="SUPFAM" id="SSF50104">
    <property type="entry name" value="Translation proteins SH3-like domain"/>
    <property type="match status" value="1"/>
</dbReference>
<comment type="function">
    <text evidence="8">One of two assembly initiator proteins, it binds directly to the 5'-end of the 23S rRNA, where it nucleates assembly of the 50S subunit.</text>
</comment>
<evidence type="ECO:0000256" key="2">
    <source>
        <dbReference type="ARBA" id="ARBA00022730"/>
    </source>
</evidence>
<evidence type="ECO:0000256" key="4">
    <source>
        <dbReference type="ARBA" id="ARBA00022980"/>
    </source>
</evidence>
<dbReference type="HAMAP" id="MF_01326_B">
    <property type="entry name" value="Ribosomal_uL24_B"/>
    <property type="match status" value="1"/>
</dbReference>
<proteinExistence type="inferred from homology"/>
<evidence type="ECO:0000256" key="5">
    <source>
        <dbReference type="ARBA" id="ARBA00023274"/>
    </source>
</evidence>
<accession>A0A9D2RHL4</accession>
<sequence>MSAKLHIKKGDTVFVNAGDNKGRQGKVLKVDVEKQRAIVEGVNIVKKATKPNAKNPQGGIVEQEAPIHISNLQVLDPKSGKPTRVGRKLDSAGKLVRYAKKSGEEIK</sequence>
<reference evidence="10" key="2">
    <citation type="submission" date="2021-04" db="EMBL/GenBank/DDBJ databases">
        <authorList>
            <person name="Gilroy R."/>
        </authorList>
    </citation>
    <scope>NUCLEOTIDE SEQUENCE</scope>
    <source>
        <strain evidence="10">CHK169-11906</strain>
    </source>
</reference>
<comment type="caution">
    <text evidence="10">The sequence shown here is derived from an EMBL/GenBank/DDBJ whole genome shotgun (WGS) entry which is preliminary data.</text>
</comment>
<dbReference type="FunFam" id="2.30.30.30:FF:000004">
    <property type="entry name" value="50S ribosomal protein L24"/>
    <property type="match status" value="1"/>
</dbReference>
<dbReference type="GO" id="GO:1990904">
    <property type="term" value="C:ribonucleoprotein complex"/>
    <property type="evidence" value="ECO:0007669"/>
    <property type="project" value="UniProtKB-KW"/>
</dbReference>
<dbReference type="Pfam" id="PF00467">
    <property type="entry name" value="KOW"/>
    <property type="match status" value="1"/>
</dbReference>